<dbReference type="InterPro" id="IPR002470">
    <property type="entry name" value="Peptidase_S9A"/>
</dbReference>
<dbReference type="InterPro" id="IPR029058">
    <property type="entry name" value="AB_hydrolase_fold"/>
</dbReference>
<dbReference type="RefSeq" id="WP_183372626.1">
    <property type="nucleotide sequence ID" value="NZ_BAABHL010000001.1"/>
</dbReference>
<evidence type="ECO:0000256" key="3">
    <source>
        <dbReference type="ARBA" id="ARBA00022801"/>
    </source>
</evidence>
<name>A0A840FED7_9ACTN</name>
<dbReference type="InterPro" id="IPR051543">
    <property type="entry name" value="Serine_Peptidase_S9A"/>
</dbReference>
<dbReference type="EMBL" id="JACIFP010000001">
    <property type="protein sequence ID" value="MBB4137807.1"/>
    <property type="molecule type" value="Genomic_DNA"/>
</dbReference>
<dbReference type="GO" id="GO:0004252">
    <property type="term" value="F:serine-type endopeptidase activity"/>
    <property type="evidence" value="ECO:0007669"/>
    <property type="project" value="UniProtKB-EC"/>
</dbReference>
<dbReference type="PRINTS" id="PR00862">
    <property type="entry name" value="PROLIGOPTASE"/>
</dbReference>
<sequence length="716" mass="78794">MSEAAVEYAVAAPVAKKVHSERVHHGDVFVDEYEWLRDKSDPEVIAYLDGQNAHTDAQTADLADLRTSIFGEIKARTKETDMGLPTRADGYWYFARTTAGQSYAKFCRVPISGDDDWTPPEVSVDAELPGEQVYFDANVEAEGHDFFSMGALSVSFDGNRLAYSVDTEGDERYALRFRDLTTGEDLPGEVPETAGGATWSKDDRFVFYTTVDDAWRPDSVWRHEVGAGSDDVRVFHEPDEHFWVGVGSTDSDDYLVIAAGSKLTSEVFVLAADDPTGEFVSVAGRTPGIEYDVDHARIDGDDYFVIVHNGTVDGSKAVNYAVDIAPVDDVTARRSLIPHDPARRIDGVECFRDYLVLAYRADALPKLAIADLRSVPGIPSVDDFRPVVFDQELCSAGLGANAEWTTPRLRIVYTSFVDPLETIDLDVSTGERTLLRRQTVLGDYDPSDYVATRDWATAQDGTRVPVSLVRRRDLPDGPAPVLLVGYGAYETPIDPGFAVSRLSLLDRGVVVAYAHIRGGGELGRTWYEDGRLNHKRNTFTDYIAVARHLIETGRTSPQQLIADGGSAGGLLMGAVTNMAPELFRGILAAVPFVDALTSMLDPSLPLTVTEWDEWGDPYHDPDVYEYMKSYSPYENVAPRDYPAVLALASLNDTRVLFTEAAKWVAKLQASTTSGRPILLKTEMAAGHGGVSGRYKQWEEVAYEYAWVLRESGAVTV</sequence>
<evidence type="ECO:0000313" key="7">
    <source>
        <dbReference type="EMBL" id="MBB4137807.1"/>
    </source>
</evidence>
<dbReference type="Proteomes" id="UP000551501">
    <property type="component" value="Unassembled WGS sequence"/>
</dbReference>
<evidence type="ECO:0000256" key="1">
    <source>
        <dbReference type="ARBA" id="ARBA00005228"/>
    </source>
</evidence>
<dbReference type="AlphaFoldDB" id="A0A840FED7"/>
<evidence type="ECO:0000313" key="8">
    <source>
        <dbReference type="Proteomes" id="UP000551501"/>
    </source>
</evidence>
<organism evidence="7 8">
    <name type="scientific">Gordonia humi</name>
    <dbReference type="NCBI Taxonomy" id="686429"/>
    <lineage>
        <taxon>Bacteria</taxon>
        <taxon>Bacillati</taxon>
        <taxon>Actinomycetota</taxon>
        <taxon>Actinomycetes</taxon>
        <taxon>Mycobacteriales</taxon>
        <taxon>Gordoniaceae</taxon>
        <taxon>Gordonia</taxon>
    </lineage>
</organism>
<keyword evidence="3 7" id="KW-0378">Hydrolase</keyword>
<evidence type="ECO:0000259" key="6">
    <source>
        <dbReference type="Pfam" id="PF02897"/>
    </source>
</evidence>
<accession>A0A840FED7</accession>
<proteinExistence type="inferred from homology"/>
<dbReference type="GO" id="GO:0006508">
    <property type="term" value="P:proteolysis"/>
    <property type="evidence" value="ECO:0007669"/>
    <property type="project" value="UniProtKB-KW"/>
</dbReference>
<dbReference type="Gene3D" id="3.40.50.1820">
    <property type="entry name" value="alpha/beta hydrolase"/>
    <property type="match status" value="1"/>
</dbReference>
<dbReference type="Gene3D" id="2.130.10.120">
    <property type="entry name" value="Prolyl oligopeptidase, N-terminal domain"/>
    <property type="match status" value="1"/>
</dbReference>
<keyword evidence="2" id="KW-0645">Protease</keyword>
<dbReference type="SUPFAM" id="SSF53474">
    <property type="entry name" value="alpha/beta-Hydrolases"/>
    <property type="match status" value="1"/>
</dbReference>
<dbReference type="InterPro" id="IPR001375">
    <property type="entry name" value="Peptidase_S9_cat"/>
</dbReference>
<dbReference type="PANTHER" id="PTHR11757:SF19">
    <property type="entry name" value="PROLYL ENDOPEPTIDASE-LIKE"/>
    <property type="match status" value="1"/>
</dbReference>
<feature type="domain" description="Peptidase S9 prolyl oligopeptidase catalytic" evidence="5">
    <location>
        <begin position="498"/>
        <end position="711"/>
    </location>
</feature>
<evidence type="ECO:0000256" key="4">
    <source>
        <dbReference type="ARBA" id="ARBA00022825"/>
    </source>
</evidence>
<keyword evidence="8" id="KW-1185">Reference proteome</keyword>
<dbReference type="InterPro" id="IPR023302">
    <property type="entry name" value="Pept_S9A_N"/>
</dbReference>
<reference evidence="7 8" key="1">
    <citation type="submission" date="2020-08" db="EMBL/GenBank/DDBJ databases">
        <title>Sequencing the genomes of 1000 actinobacteria strains.</title>
        <authorList>
            <person name="Klenk H.-P."/>
        </authorList>
    </citation>
    <scope>NUCLEOTIDE SEQUENCE [LARGE SCALE GENOMIC DNA]</scope>
    <source>
        <strain evidence="7 8">DSM 45298</strain>
    </source>
</reference>
<dbReference type="Pfam" id="PF00326">
    <property type="entry name" value="Peptidase_S9"/>
    <property type="match status" value="1"/>
</dbReference>
<keyword evidence="4" id="KW-0720">Serine protease</keyword>
<comment type="similarity">
    <text evidence="1">Belongs to the peptidase S9A family.</text>
</comment>
<feature type="domain" description="Peptidase S9A N-terminal" evidence="6">
    <location>
        <begin position="13"/>
        <end position="437"/>
    </location>
</feature>
<dbReference type="PANTHER" id="PTHR11757">
    <property type="entry name" value="PROTEASE FAMILY S9A OLIGOPEPTIDASE"/>
    <property type="match status" value="1"/>
</dbReference>
<dbReference type="SUPFAM" id="SSF50993">
    <property type="entry name" value="Peptidase/esterase 'gauge' domain"/>
    <property type="match status" value="1"/>
</dbReference>
<evidence type="ECO:0000259" key="5">
    <source>
        <dbReference type="Pfam" id="PF00326"/>
    </source>
</evidence>
<evidence type="ECO:0000256" key="2">
    <source>
        <dbReference type="ARBA" id="ARBA00022670"/>
    </source>
</evidence>
<comment type="caution">
    <text evidence="7">The sequence shown here is derived from an EMBL/GenBank/DDBJ whole genome shotgun (WGS) entry which is preliminary data.</text>
</comment>
<protein>
    <submittedName>
        <fullName evidence="7">Oligopeptidase B</fullName>
        <ecNumber evidence="7">3.4.21.83</ecNumber>
    </submittedName>
</protein>
<gene>
    <name evidence="7" type="ORF">BKA16_004359</name>
</gene>
<dbReference type="Pfam" id="PF02897">
    <property type="entry name" value="Peptidase_S9_N"/>
    <property type="match status" value="1"/>
</dbReference>
<dbReference type="EC" id="3.4.21.83" evidence="7"/>